<dbReference type="OrthoDB" id="2346742at2759"/>
<comment type="caution">
    <text evidence="1">The sequence shown here is derived from an EMBL/GenBank/DDBJ whole genome shotgun (WGS) entry which is preliminary data.</text>
</comment>
<dbReference type="Gene3D" id="1.10.30.10">
    <property type="entry name" value="High mobility group box domain"/>
    <property type="match status" value="1"/>
</dbReference>
<dbReference type="EMBL" id="BLAL01000306">
    <property type="protein sequence ID" value="GET02296.1"/>
    <property type="molecule type" value="Genomic_DNA"/>
</dbReference>
<dbReference type="Proteomes" id="UP000615446">
    <property type="component" value="Unassembled WGS sequence"/>
</dbReference>
<accession>A0A8H3MCR9</accession>
<reference evidence="1" key="1">
    <citation type="submission" date="2019-10" db="EMBL/GenBank/DDBJ databases">
        <title>Conservation and host-specific expression of non-tandemly repeated heterogenous ribosome RNA gene in arbuscular mycorrhizal fungi.</title>
        <authorList>
            <person name="Maeda T."/>
            <person name="Kobayashi Y."/>
            <person name="Nakagawa T."/>
            <person name="Ezawa T."/>
            <person name="Yamaguchi K."/>
            <person name="Bino T."/>
            <person name="Nishimoto Y."/>
            <person name="Shigenobu S."/>
            <person name="Kawaguchi M."/>
        </authorList>
    </citation>
    <scope>NUCLEOTIDE SEQUENCE</scope>
    <source>
        <strain evidence="1">HR1</strain>
    </source>
</reference>
<dbReference type="InterPro" id="IPR036910">
    <property type="entry name" value="HMG_box_dom_sf"/>
</dbReference>
<protein>
    <recommendedName>
        <fullName evidence="3">HMG box domain-containing protein</fullName>
    </recommendedName>
</protein>
<sequence>MAKSKKSKNPRPLIKPKVKKSGNSYFIFKTFTTRTFETDYINLNQQEKNKKIGKFWNYIPNELKNGFYKYANRERILKSLVIQGNVNNYVYIKQSFSENIIFDDLCLNSLSVRNKEYDSNCSNNINNDEVYDRMFNEFINTDQLLKTEEGDICF</sequence>
<dbReference type="AlphaFoldDB" id="A0A8H3MCR9"/>
<proteinExistence type="predicted"/>
<evidence type="ECO:0008006" key="3">
    <source>
        <dbReference type="Google" id="ProtNLM"/>
    </source>
</evidence>
<gene>
    <name evidence="1" type="ORF">RCL2_002868000</name>
</gene>
<evidence type="ECO:0000313" key="1">
    <source>
        <dbReference type="EMBL" id="GET02296.1"/>
    </source>
</evidence>
<evidence type="ECO:0000313" key="2">
    <source>
        <dbReference type="Proteomes" id="UP000615446"/>
    </source>
</evidence>
<organism evidence="1 2">
    <name type="scientific">Rhizophagus clarus</name>
    <dbReference type="NCBI Taxonomy" id="94130"/>
    <lineage>
        <taxon>Eukaryota</taxon>
        <taxon>Fungi</taxon>
        <taxon>Fungi incertae sedis</taxon>
        <taxon>Mucoromycota</taxon>
        <taxon>Glomeromycotina</taxon>
        <taxon>Glomeromycetes</taxon>
        <taxon>Glomerales</taxon>
        <taxon>Glomeraceae</taxon>
        <taxon>Rhizophagus</taxon>
    </lineage>
</organism>
<dbReference type="SUPFAM" id="SSF47095">
    <property type="entry name" value="HMG-box"/>
    <property type="match status" value="1"/>
</dbReference>
<name>A0A8H3MCR9_9GLOM</name>